<dbReference type="OrthoDB" id="194443at2759"/>
<dbReference type="Gene3D" id="3.30.710.10">
    <property type="entry name" value="Potassium Channel Kv1.1, Chain A"/>
    <property type="match status" value="1"/>
</dbReference>
<dbReference type="InterPro" id="IPR011333">
    <property type="entry name" value="SKP1/BTB/POZ_sf"/>
</dbReference>
<dbReference type="Proteomes" id="UP000481861">
    <property type="component" value="Unassembled WGS sequence"/>
</dbReference>
<evidence type="ECO:0000313" key="2">
    <source>
        <dbReference type="EMBL" id="KAF2869009.1"/>
    </source>
</evidence>
<dbReference type="EMBL" id="JAADJZ010000017">
    <property type="protein sequence ID" value="KAF2869009.1"/>
    <property type="molecule type" value="Genomic_DNA"/>
</dbReference>
<dbReference type="SMART" id="SM00225">
    <property type="entry name" value="BTB"/>
    <property type="match status" value="1"/>
</dbReference>
<comment type="caution">
    <text evidence="2">The sequence shown here is derived from an EMBL/GenBank/DDBJ whole genome shotgun (WGS) entry which is preliminary data.</text>
</comment>
<evidence type="ECO:0000313" key="3">
    <source>
        <dbReference type="Proteomes" id="UP000481861"/>
    </source>
</evidence>
<dbReference type="CDD" id="cd18186">
    <property type="entry name" value="BTB_POZ_ZBTB_KLHL-like"/>
    <property type="match status" value="1"/>
</dbReference>
<evidence type="ECO:0000259" key="1">
    <source>
        <dbReference type="PROSITE" id="PS50097"/>
    </source>
</evidence>
<reference evidence="2 3" key="1">
    <citation type="submission" date="2020-01" db="EMBL/GenBank/DDBJ databases">
        <authorList>
            <consortium name="DOE Joint Genome Institute"/>
            <person name="Haridas S."/>
            <person name="Albert R."/>
            <person name="Binder M."/>
            <person name="Bloem J."/>
            <person name="Labutti K."/>
            <person name="Salamov A."/>
            <person name="Andreopoulos B."/>
            <person name="Baker S.E."/>
            <person name="Barry K."/>
            <person name="Bills G."/>
            <person name="Bluhm B.H."/>
            <person name="Cannon C."/>
            <person name="Castanera R."/>
            <person name="Culley D.E."/>
            <person name="Daum C."/>
            <person name="Ezra D."/>
            <person name="Gonzalez J.B."/>
            <person name="Henrissat B."/>
            <person name="Kuo A."/>
            <person name="Liang C."/>
            <person name="Lipzen A."/>
            <person name="Lutzoni F."/>
            <person name="Magnuson J."/>
            <person name="Mondo S."/>
            <person name="Nolan M."/>
            <person name="Ohm R."/>
            <person name="Pangilinan J."/>
            <person name="Park H.-J.H."/>
            <person name="Ramirez L."/>
            <person name="Alfaro M."/>
            <person name="Sun H."/>
            <person name="Tritt A."/>
            <person name="Yoshinaga Y."/>
            <person name="Zwiers L.-H.L."/>
            <person name="Turgeon B.G."/>
            <person name="Goodwin S.B."/>
            <person name="Spatafora J.W."/>
            <person name="Crous P.W."/>
            <person name="Grigoriev I.V."/>
        </authorList>
    </citation>
    <scope>NUCLEOTIDE SEQUENCE [LARGE SCALE GENOMIC DNA]</scope>
    <source>
        <strain evidence="2 3">CBS 611.86</strain>
    </source>
</reference>
<dbReference type="InterPro" id="IPR000210">
    <property type="entry name" value="BTB/POZ_dom"/>
</dbReference>
<dbReference type="AlphaFoldDB" id="A0A7C8I2C0"/>
<protein>
    <recommendedName>
        <fullName evidence="1">BTB domain-containing protein</fullName>
    </recommendedName>
</protein>
<organism evidence="2 3">
    <name type="scientific">Massariosphaeria phaeospora</name>
    <dbReference type="NCBI Taxonomy" id="100035"/>
    <lineage>
        <taxon>Eukaryota</taxon>
        <taxon>Fungi</taxon>
        <taxon>Dikarya</taxon>
        <taxon>Ascomycota</taxon>
        <taxon>Pezizomycotina</taxon>
        <taxon>Dothideomycetes</taxon>
        <taxon>Pleosporomycetidae</taxon>
        <taxon>Pleosporales</taxon>
        <taxon>Pleosporales incertae sedis</taxon>
        <taxon>Massariosphaeria</taxon>
    </lineage>
</organism>
<dbReference type="SUPFAM" id="SSF54695">
    <property type="entry name" value="POZ domain"/>
    <property type="match status" value="1"/>
</dbReference>
<dbReference type="PANTHER" id="PTHR47843">
    <property type="entry name" value="BTB DOMAIN-CONTAINING PROTEIN-RELATED"/>
    <property type="match status" value="1"/>
</dbReference>
<gene>
    <name evidence="2" type="ORF">BDV95DRAFT_451769</name>
</gene>
<feature type="non-terminal residue" evidence="2">
    <location>
        <position position="1"/>
    </location>
</feature>
<keyword evidence="3" id="KW-1185">Reference proteome</keyword>
<accession>A0A7C8I2C0</accession>
<sequence>NLTTTSKVLVGPSSTPFDIHTHLLINASPFFRAALTGPFLESTSQSITLPDLHADTFALALSWLYTSHISPVPFKDGKPAYYTLLHLYMLADRLCIEGLRNSVIDVIAALADRTNSVLTPSDTRLLYTALPRTDSPLHSLVLDLFAFKKTDRLLDSHQDRWHAGFLRDLCVRLKRPCEAAMQRHRLVGWCPVDWASVRACEECRGVLGVREGAVRCLGCGAAWCRACVRGGVGVAGWEDGRPGVGVGVGGRRAVGGEDEVFARQREEIDRLAKGGVEGGDARWATGRKWESCKPWRWSRCAIYHEHRETERCGE</sequence>
<feature type="non-terminal residue" evidence="2">
    <location>
        <position position="314"/>
    </location>
</feature>
<dbReference type="PROSITE" id="PS50097">
    <property type="entry name" value="BTB"/>
    <property type="match status" value="1"/>
</dbReference>
<proteinExistence type="predicted"/>
<dbReference type="Pfam" id="PF00651">
    <property type="entry name" value="BTB"/>
    <property type="match status" value="1"/>
</dbReference>
<dbReference type="PANTHER" id="PTHR47843:SF2">
    <property type="entry name" value="BTB DOMAIN-CONTAINING PROTEIN"/>
    <property type="match status" value="1"/>
</dbReference>
<name>A0A7C8I2C0_9PLEO</name>
<feature type="domain" description="BTB" evidence="1">
    <location>
        <begin position="4"/>
        <end position="73"/>
    </location>
</feature>